<dbReference type="AlphaFoldDB" id="A0A5C8I0C2"/>
<proteinExistence type="predicted"/>
<comment type="caution">
    <text evidence="1">The sequence shown here is derived from an EMBL/GenBank/DDBJ whole genome shotgun (WGS) entry which is preliminary data.</text>
</comment>
<keyword evidence="2" id="KW-1185">Reference proteome</keyword>
<evidence type="ECO:0000313" key="2">
    <source>
        <dbReference type="Proteomes" id="UP000321034"/>
    </source>
</evidence>
<dbReference type="RefSeq" id="WP_147893088.1">
    <property type="nucleotide sequence ID" value="NZ_BAAANR010000001.1"/>
</dbReference>
<dbReference type="Proteomes" id="UP000321034">
    <property type="component" value="Unassembled WGS sequence"/>
</dbReference>
<dbReference type="OrthoDB" id="5117020at2"/>
<evidence type="ECO:0000313" key="1">
    <source>
        <dbReference type="EMBL" id="TXK12357.1"/>
    </source>
</evidence>
<gene>
    <name evidence="1" type="ORF">FVP77_02440</name>
</gene>
<dbReference type="EMBL" id="VRSV01000001">
    <property type="protein sequence ID" value="TXK12357.1"/>
    <property type="molecule type" value="Genomic_DNA"/>
</dbReference>
<reference evidence="1 2" key="1">
    <citation type="submission" date="2019-08" db="EMBL/GenBank/DDBJ databases">
        <authorList>
            <person name="Dong K."/>
        </authorList>
    </citation>
    <scope>NUCLEOTIDE SEQUENCE [LARGE SCALE GENOMIC DNA]</scope>
    <source>
        <strain evidence="1 2">JCM14558</strain>
    </source>
</reference>
<accession>A0A5C8I0C2</accession>
<organism evidence="1 2">
    <name type="scientific">Microbacterium hatanonis</name>
    <dbReference type="NCBI Taxonomy" id="404366"/>
    <lineage>
        <taxon>Bacteria</taxon>
        <taxon>Bacillati</taxon>
        <taxon>Actinomycetota</taxon>
        <taxon>Actinomycetes</taxon>
        <taxon>Micrococcales</taxon>
        <taxon>Microbacteriaceae</taxon>
        <taxon>Microbacterium</taxon>
    </lineage>
</organism>
<name>A0A5C8I0C2_9MICO</name>
<sequence>MADDFVSALSVGLGADPAKGPWSNVPKSDIAVIEVRAVFPEDAPSDDAISEAFSEGLGMIQQLQRAYYLATGDSVQLVAREALPAAIPFARNTPEAGEAVDVGMYLTHGPALRRDTLSAVLTDDQLTAIRTALRGSIPFWPVADLRREAEAALELRGDYRGAVLASATSAEVLLDTILLHLLWTDGVQASEAANLFTETGLATRVKTQYHIRIKGDWDVTGSGAVADWYRHTALLRHRVVHAGYRPSRAEAVLSLQSAYALERFIGDLLAAPGTLAKYLKTALAFVGVPGLTRRNVLSKRIRGMLDALPSDPHAAYIAWETSMPPRM</sequence>
<protein>
    <recommendedName>
        <fullName evidence="3">Apea-like HEPN domain-containing protein</fullName>
    </recommendedName>
</protein>
<evidence type="ECO:0008006" key="3">
    <source>
        <dbReference type="Google" id="ProtNLM"/>
    </source>
</evidence>